<accession>A0A1H7IH75</accession>
<dbReference type="InterPro" id="IPR050623">
    <property type="entry name" value="Glucan_succinyl_AcylTrfase"/>
</dbReference>
<dbReference type="Pfam" id="PF01757">
    <property type="entry name" value="Acyl_transf_3"/>
    <property type="match status" value="1"/>
</dbReference>
<dbReference type="PANTHER" id="PTHR36927:SF3">
    <property type="entry name" value="GLUCANS BIOSYNTHESIS PROTEIN C"/>
    <property type="match status" value="1"/>
</dbReference>
<dbReference type="OrthoDB" id="9809782at2"/>
<feature type="transmembrane region" description="Helical" evidence="1">
    <location>
        <begin position="358"/>
        <end position="376"/>
    </location>
</feature>
<feature type="transmembrane region" description="Helical" evidence="1">
    <location>
        <begin position="324"/>
        <end position="346"/>
    </location>
</feature>
<feature type="transmembrane region" description="Helical" evidence="1">
    <location>
        <begin position="292"/>
        <end position="312"/>
    </location>
</feature>
<proteinExistence type="predicted"/>
<feature type="transmembrane region" description="Helical" evidence="1">
    <location>
        <begin position="62"/>
        <end position="82"/>
    </location>
</feature>
<keyword evidence="1" id="KW-0472">Membrane</keyword>
<feature type="transmembrane region" description="Helical" evidence="1">
    <location>
        <begin position="166"/>
        <end position="187"/>
    </location>
</feature>
<dbReference type="PANTHER" id="PTHR36927">
    <property type="entry name" value="BLR4337 PROTEIN"/>
    <property type="match status" value="1"/>
</dbReference>
<dbReference type="Proteomes" id="UP000199664">
    <property type="component" value="Unassembled WGS sequence"/>
</dbReference>
<evidence type="ECO:0000256" key="1">
    <source>
        <dbReference type="SAM" id="Phobius"/>
    </source>
</evidence>
<evidence type="ECO:0000313" key="4">
    <source>
        <dbReference type="Proteomes" id="UP000199664"/>
    </source>
</evidence>
<dbReference type="RefSeq" id="WP_091830201.1">
    <property type="nucleotide sequence ID" value="NZ_FOAN01000001.1"/>
</dbReference>
<dbReference type="GO" id="GO:0016747">
    <property type="term" value="F:acyltransferase activity, transferring groups other than amino-acyl groups"/>
    <property type="evidence" value="ECO:0007669"/>
    <property type="project" value="InterPro"/>
</dbReference>
<evidence type="ECO:0000313" key="3">
    <source>
        <dbReference type="EMBL" id="SEK61117.1"/>
    </source>
</evidence>
<feature type="transmembrane region" description="Helical" evidence="1">
    <location>
        <begin position="94"/>
        <end position="115"/>
    </location>
</feature>
<keyword evidence="1" id="KW-0812">Transmembrane</keyword>
<feature type="domain" description="Acyltransferase 3" evidence="2">
    <location>
        <begin position="18"/>
        <end position="371"/>
    </location>
</feature>
<dbReference type="AlphaFoldDB" id="A0A1H7IH75"/>
<reference evidence="4" key="1">
    <citation type="submission" date="2016-10" db="EMBL/GenBank/DDBJ databases">
        <authorList>
            <person name="Varghese N."/>
            <person name="Submissions S."/>
        </authorList>
    </citation>
    <scope>NUCLEOTIDE SEQUENCE [LARGE SCALE GENOMIC DNA]</scope>
    <source>
        <strain evidence="4">LMG 26383,CCUG 61248,R- 45681</strain>
    </source>
</reference>
<feature type="transmembrane region" description="Helical" evidence="1">
    <location>
        <begin position="21"/>
        <end position="42"/>
    </location>
</feature>
<sequence length="411" mass="46323">MRTQTDHSPPQSAGRRLDLDWIRIGAFGLLILYHTGMLYVSWDFHVKSADRLRELEPLMLLLNPWRMALLFLVSGAATRFMLGKYEVGAFARRRSARLLIPLAFGMLVVVPPQSWAEIVEKLGFSGGYLDFWFGHYLAFDQSFCRIENGRQVCIILPTWNHLWFVAYLWLYTMVLAGLLALAPTLAARAEPLLERALPGLLLLTAPALLLGLNRFLIFPAAPPTYIVVGDRYQHALYGFCFLFGFLAARSQALAERTERLRWLALALAAMAFLATLWLRAQPQGEFQRLVRPFVYGLDQWCWIVAILGFARRHLSRRDGPVRRYLVEAVFCWYIVHQTAIILAAHWLKPLALPAGQEAALVIAITALSCAATYEIARRVGWLRPLFGIAADQRGRLPASSLQPSNASATSS</sequence>
<feature type="transmembrane region" description="Helical" evidence="1">
    <location>
        <begin position="232"/>
        <end position="248"/>
    </location>
</feature>
<keyword evidence="3" id="KW-0808">Transferase</keyword>
<gene>
    <name evidence="3" type="ORF">SAMN04515666_101961</name>
</gene>
<feature type="transmembrane region" description="Helical" evidence="1">
    <location>
        <begin position="199"/>
        <end position="220"/>
    </location>
</feature>
<keyword evidence="4" id="KW-1185">Reference proteome</keyword>
<dbReference type="EMBL" id="FOAN01000001">
    <property type="protein sequence ID" value="SEK61117.1"/>
    <property type="molecule type" value="Genomic_DNA"/>
</dbReference>
<organism evidence="3 4">
    <name type="scientific">Bosea lupini</name>
    <dbReference type="NCBI Taxonomy" id="1036779"/>
    <lineage>
        <taxon>Bacteria</taxon>
        <taxon>Pseudomonadati</taxon>
        <taxon>Pseudomonadota</taxon>
        <taxon>Alphaproteobacteria</taxon>
        <taxon>Hyphomicrobiales</taxon>
        <taxon>Boseaceae</taxon>
        <taxon>Bosea</taxon>
    </lineage>
</organism>
<evidence type="ECO:0000259" key="2">
    <source>
        <dbReference type="Pfam" id="PF01757"/>
    </source>
</evidence>
<dbReference type="InterPro" id="IPR002656">
    <property type="entry name" value="Acyl_transf_3_dom"/>
</dbReference>
<keyword evidence="1" id="KW-1133">Transmembrane helix</keyword>
<feature type="transmembrane region" description="Helical" evidence="1">
    <location>
        <begin position="260"/>
        <end position="280"/>
    </location>
</feature>
<dbReference type="STRING" id="1036779.SAMN04515666_101961"/>
<name>A0A1H7IH75_9HYPH</name>
<keyword evidence="3" id="KW-0012">Acyltransferase</keyword>
<protein>
    <submittedName>
        <fullName evidence="3">Acyltransferase family protein</fullName>
    </submittedName>
</protein>